<gene>
    <name evidence="1" type="ORF">TELCIR_04249</name>
</gene>
<dbReference type="Proteomes" id="UP000230423">
    <property type="component" value="Unassembled WGS sequence"/>
</dbReference>
<dbReference type="EMBL" id="KZ345390">
    <property type="protein sequence ID" value="PIO73769.1"/>
    <property type="molecule type" value="Genomic_DNA"/>
</dbReference>
<organism evidence="1 2">
    <name type="scientific">Teladorsagia circumcincta</name>
    <name type="common">Brown stomach worm</name>
    <name type="synonym">Ostertagia circumcincta</name>
    <dbReference type="NCBI Taxonomy" id="45464"/>
    <lineage>
        <taxon>Eukaryota</taxon>
        <taxon>Metazoa</taxon>
        <taxon>Ecdysozoa</taxon>
        <taxon>Nematoda</taxon>
        <taxon>Chromadorea</taxon>
        <taxon>Rhabditida</taxon>
        <taxon>Rhabditina</taxon>
        <taxon>Rhabditomorpha</taxon>
        <taxon>Strongyloidea</taxon>
        <taxon>Trichostrongylidae</taxon>
        <taxon>Teladorsagia</taxon>
    </lineage>
</organism>
<evidence type="ECO:0000313" key="2">
    <source>
        <dbReference type="Proteomes" id="UP000230423"/>
    </source>
</evidence>
<accession>A0A2G9UU64</accession>
<dbReference type="CDD" id="cd19941">
    <property type="entry name" value="TIL"/>
    <property type="match status" value="1"/>
</dbReference>
<proteinExistence type="predicted"/>
<sequence length="134" mass="15200">MQCGVNEEYARCVPHCQTTCRGVQELLGVKITRRGRNVQHVNGNVLPQIRSALSAIRDVSVKKDMLVTRQTSALVLKIAIDRIVMLKINEFIGTKYVVVPSTPQTGDFYVDLWVKKLWVATKERILVRSHTPKK</sequence>
<reference evidence="1 2" key="1">
    <citation type="submission" date="2015-09" db="EMBL/GenBank/DDBJ databases">
        <title>Draft genome of the parasitic nematode Teladorsagia circumcincta isolate WARC Sus (inbred).</title>
        <authorList>
            <person name="Mitreva M."/>
        </authorList>
    </citation>
    <scope>NUCLEOTIDE SEQUENCE [LARGE SCALE GENOMIC DNA]</scope>
    <source>
        <strain evidence="1 2">S</strain>
    </source>
</reference>
<evidence type="ECO:0000313" key="1">
    <source>
        <dbReference type="EMBL" id="PIO73769.1"/>
    </source>
</evidence>
<protein>
    <submittedName>
        <fullName evidence="1">Uncharacterized protein</fullName>
    </submittedName>
</protein>
<dbReference type="AlphaFoldDB" id="A0A2G9UU64"/>
<keyword evidence="2" id="KW-1185">Reference proteome</keyword>
<name>A0A2G9UU64_TELCI</name>